<feature type="transmembrane region" description="Helical" evidence="1">
    <location>
        <begin position="6"/>
        <end position="24"/>
    </location>
</feature>
<organism evidence="2 3">
    <name type="scientific">Sutcliffiella tianshenii</name>
    <dbReference type="NCBI Taxonomy" id="1463404"/>
    <lineage>
        <taxon>Bacteria</taxon>
        <taxon>Bacillati</taxon>
        <taxon>Bacillota</taxon>
        <taxon>Bacilli</taxon>
        <taxon>Bacillales</taxon>
        <taxon>Bacillaceae</taxon>
        <taxon>Sutcliffiella</taxon>
    </lineage>
</organism>
<keyword evidence="1" id="KW-0812">Transmembrane</keyword>
<name>A0ABS2P2T1_9BACI</name>
<keyword evidence="3" id="KW-1185">Reference proteome</keyword>
<gene>
    <name evidence="2" type="ORF">JOC95_002896</name>
</gene>
<evidence type="ECO:0000313" key="2">
    <source>
        <dbReference type="EMBL" id="MBM7621023.1"/>
    </source>
</evidence>
<proteinExistence type="predicted"/>
<keyword evidence="1" id="KW-0472">Membrane</keyword>
<sequence>MNILIPLLLMSMIIPIVILIKKPIFAKSSTRSMNLLTGYIALLLVATAVFYLLPNKKYQPVESIPVADESWEKLYEDLLEKREVDQKHVRSKTSYSIEEKDLQLAVTSPDYYVSIIVERDGSLENRVEATLYASYLAVNGFDLSNEIPTPTLKLQNGTLTIMQPSKLEVELNLIKKEFVYSQFSKESWLEDDRFGSTHSAPILYLKVPEDIKISTLEGLYYDEVK</sequence>
<dbReference type="Proteomes" id="UP000737402">
    <property type="component" value="Unassembled WGS sequence"/>
</dbReference>
<evidence type="ECO:0000313" key="3">
    <source>
        <dbReference type="Proteomes" id="UP000737402"/>
    </source>
</evidence>
<accession>A0ABS2P2T1</accession>
<feature type="transmembrane region" description="Helical" evidence="1">
    <location>
        <begin position="36"/>
        <end position="53"/>
    </location>
</feature>
<dbReference type="RefSeq" id="WP_204417532.1">
    <property type="nucleotide sequence ID" value="NZ_JAFBED010000006.1"/>
</dbReference>
<evidence type="ECO:0000256" key="1">
    <source>
        <dbReference type="SAM" id="Phobius"/>
    </source>
</evidence>
<keyword evidence="1" id="KW-1133">Transmembrane helix</keyword>
<comment type="caution">
    <text evidence="2">The sequence shown here is derived from an EMBL/GenBank/DDBJ whole genome shotgun (WGS) entry which is preliminary data.</text>
</comment>
<reference evidence="2 3" key="1">
    <citation type="submission" date="2021-01" db="EMBL/GenBank/DDBJ databases">
        <title>Genomic Encyclopedia of Type Strains, Phase IV (KMG-IV): sequencing the most valuable type-strain genomes for metagenomic binning, comparative biology and taxonomic classification.</title>
        <authorList>
            <person name="Goeker M."/>
        </authorList>
    </citation>
    <scope>NUCLEOTIDE SEQUENCE [LARGE SCALE GENOMIC DNA]</scope>
    <source>
        <strain evidence="2 3">DSM 25879</strain>
    </source>
</reference>
<protein>
    <submittedName>
        <fullName evidence="2">Uncharacterized protein</fullName>
    </submittedName>
</protein>
<dbReference type="EMBL" id="JAFBED010000006">
    <property type="protein sequence ID" value="MBM7621023.1"/>
    <property type="molecule type" value="Genomic_DNA"/>
</dbReference>